<dbReference type="EC" id="3.4.21.89" evidence="3"/>
<evidence type="ECO:0000259" key="4">
    <source>
        <dbReference type="Pfam" id="PF10502"/>
    </source>
</evidence>
<evidence type="ECO:0000256" key="3">
    <source>
        <dbReference type="RuleBase" id="RU362042"/>
    </source>
</evidence>
<dbReference type="PANTHER" id="PTHR43390:SF1">
    <property type="entry name" value="CHLOROPLAST PROCESSING PEPTIDASE"/>
    <property type="match status" value="1"/>
</dbReference>
<comment type="subcellular location">
    <subcellularLocation>
        <location evidence="1">Cell membrane</location>
        <topology evidence="1">Single-pass type II membrane protein</topology>
    </subcellularLocation>
    <subcellularLocation>
        <location evidence="3">Membrane</location>
        <topology evidence="3">Single-pass type II membrane protein</topology>
    </subcellularLocation>
</comment>
<dbReference type="Proteomes" id="UP001595829">
    <property type="component" value="Unassembled WGS sequence"/>
</dbReference>
<dbReference type="EMBL" id="JBHSJD010000001">
    <property type="protein sequence ID" value="MFC5020855.1"/>
    <property type="molecule type" value="Genomic_DNA"/>
</dbReference>
<dbReference type="RefSeq" id="WP_345694058.1">
    <property type="nucleotide sequence ID" value="NZ_BAABIT010000001.1"/>
</dbReference>
<keyword evidence="3" id="KW-0472">Membrane</keyword>
<keyword evidence="3" id="KW-0645">Protease</keyword>
<dbReference type="InterPro" id="IPR019533">
    <property type="entry name" value="Peptidase_S26"/>
</dbReference>
<comment type="catalytic activity">
    <reaction evidence="3">
        <text>Cleavage of hydrophobic, N-terminal signal or leader sequences from secreted and periplasmic proteins.</text>
        <dbReference type="EC" id="3.4.21.89"/>
    </reaction>
</comment>
<feature type="transmembrane region" description="Helical" evidence="3">
    <location>
        <begin position="12"/>
        <end position="33"/>
    </location>
</feature>
<keyword evidence="6" id="KW-1185">Reference proteome</keyword>
<comment type="caution">
    <text evidence="5">The sequence shown here is derived from an EMBL/GenBank/DDBJ whole genome shotgun (WGS) entry which is preliminary data.</text>
</comment>
<dbReference type="PRINTS" id="PR00727">
    <property type="entry name" value="LEADERPTASE"/>
</dbReference>
<organism evidence="5 6">
    <name type="scientific">Streptomyces coeruleoprunus</name>
    <dbReference type="NCBI Taxonomy" id="285563"/>
    <lineage>
        <taxon>Bacteria</taxon>
        <taxon>Bacillati</taxon>
        <taxon>Actinomycetota</taxon>
        <taxon>Actinomycetes</taxon>
        <taxon>Kitasatosporales</taxon>
        <taxon>Streptomycetaceae</taxon>
        <taxon>Streptomyces</taxon>
    </lineage>
</organism>
<proteinExistence type="inferred from homology"/>
<evidence type="ECO:0000256" key="2">
    <source>
        <dbReference type="ARBA" id="ARBA00009370"/>
    </source>
</evidence>
<dbReference type="CDD" id="cd06530">
    <property type="entry name" value="S26_SPase_I"/>
    <property type="match status" value="1"/>
</dbReference>
<gene>
    <name evidence="5" type="primary">lepB</name>
    <name evidence="5" type="ORF">ACFPM3_01655</name>
</gene>
<feature type="domain" description="Peptidase S26" evidence="4">
    <location>
        <begin position="14"/>
        <end position="171"/>
    </location>
</feature>
<comment type="similarity">
    <text evidence="2 3">Belongs to the peptidase S26 family.</text>
</comment>
<dbReference type="InterPro" id="IPR000223">
    <property type="entry name" value="Pept_S26A_signal_pept_1"/>
</dbReference>
<name>A0ABV9X8R4_9ACTN</name>
<evidence type="ECO:0000256" key="1">
    <source>
        <dbReference type="ARBA" id="ARBA00004401"/>
    </source>
</evidence>
<evidence type="ECO:0000313" key="5">
    <source>
        <dbReference type="EMBL" id="MFC5020855.1"/>
    </source>
</evidence>
<dbReference type="GO" id="GO:0009003">
    <property type="term" value="F:signal peptidase activity"/>
    <property type="evidence" value="ECO:0007669"/>
    <property type="project" value="UniProtKB-EC"/>
</dbReference>
<protein>
    <recommendedName>
        <fullName evidence="3">Signal peptidase I</fullName>
        <ecNumber evidence="3">3.4.21.89</ecNumber>
    </recommendedName>
</protein>
<dbReference type="NCBIfam" id="TIGR02227">
    <property type="entry name" value="sigpep_I_bact"/>
    <property type="match status" value="1"/>
</dbReference>
<dbReference type="PANTHER" id="PTHR43390">
    <property type="entry name" value="SIGNAL PEPTIDASE I"/>
    <property type="match status" value="1"/>
</dbReference>
<sequence length="221" mass="23427">MQRRGAGGGLRVASWVLVPLGLVLMVGGIGYFLSGYQGVTVMSGAMEPTYRPGERLVVERIDAGEIRRGDVVLVQVPDRYQGRPVLQRVIGMGGDHVVCDGNRITVNGKPVDEPYVMRGEVNPAAGPYDVQVPDGRLFLLGDHRGNSNDSRFFLDEQSGSVAASAVLGRVQKGFTAPAVLVGLGVLGIVLTLVGIGLGIAGYVTGRRARRQLATVPPWPVV</sequence>
<dbReference type="SUPFAM" id="SSF51306">
    <property type="entry name" value="LexA/Signal peptidase"/>
    <property type="match status" value="1"/>
</dbReference>
<keyword evidence="3" id="KW-0812">Transmembrane</keyword>
<feature type="transmembrane region" description="Helical" evidence="3">
    <location>
        <begin position="178"/>
        <end position="203"/>
    </location>
</feature>
<evidence type="ECO:0000313" key="6">
    <source>
        <dbReference type="Proteomes" id="UP001595829"/>
    </source>
</evidence>
<comment type="caution">
    <text evidence="3">Lacks conserved residue(s) required for the propagation of feature annotation.</text>
</comment>
<accession>A0ABV9X8R4</accession>
<dbReference type="Gene3D" id="2.10.109.10">
    <property type="entry name" value="Umud Fragment, subunit A"/>
    <property type="match status" value="1"/>
</dbReference>
<dbReference type="InterPro" id="IPR036286">
    <property type="entry name" value="LexA/Signal_pep-like_sf"/>
</dbReference>
<keyword evidence="3" id="KW-1133">Transmembrane helix</keyword>
<keyword evidence="3 5" id="KW-0378">Hydrolase</keyword>
<reference evidence="6" key="1">
    <citation type="journal article" date="2019" name="Int. J. Syst. Evol. Microbiol.">
        <title>The Global Catalogue of Microorganisms (GCM) 10K type strain sequencing project: providing services to taxonomists for standard genome sequencing and annotation.</title>
        <authorList>
            <consortium name="The Broad Institute Genomics Platform"/>
            <consortium name="The Broad Institute Genome Sequencing Center for Infectious Disease"/>
            <person name="Wu L."/>
            <person name="Ma J."/>
        </authorList>
    </citation>
    <scope>NUCLEOTIDE SEQUENCE [LARGE SCALE GENOMIC DNA]</scope>
    <source>
        <strain evidence="6">CGMCC 4.1648</strain>
    </source>
</reference>
<dbReference type="Pfam" id="PF10502">
    <property type="entry name" value="Peptidase_S26"/>
    <property type="match status" value="1"/>
</dbReference>